<reference evidence="2 3" key="1">
    <citation type="submission" date="2017-04" db="EMBL/GenBank/DDBJ databases">
        <title>Draft genome sequence of Marssonina coronaria NL1: causal agent of apple blotch.</title>
        <authorList>
            <person name="Cheng Q."/>
        </authorList>
    </citation>
    <scope>NUCLEOTIDE SEQUENCE [LARGE SCALE GENOMIC DNA]</scope>
    <source>
        <strain evidence="2 3">NL1</strain>
    </source>
</reference>
<name>A0A218ZH06_9HELO</name>
<protein>
    <submittedName>
        <fullName evidence="2">Uncharacterized protein</fullName>
    </submittedName>
</protein>
<dbReference type="AlphaFoldDB" id="A0A218ZH06"/>
<accession>A0A218ZH06</accession>
<feature type="region of interest" description="Disordered" evidence="1">
    <location>
        <begin position="1"/>
        <end position="87"/>
    </location>
</feature>
<evidence type="ECO:0000313" key="2">
    <source>
        <dbReference type="EMBL" id="OWP07044.1"/>
    </source>
</evidence>
<evidence type="ECO:0000313" key="3">
    <source>
        <dbReference type="Proteomes" id="UP000242519"/>
    </source>
</evidence>
<organism evidence="2 3">
    <name type="scientific">Diplocarpon coronariae</name>
    <dbReference type="NCBI Taxonomy" id="2795749"/>
    <lineage>
        <taxon>Eukaryota</taxon>
        <taxon>Fungi</taxon>
        <taxon>Dikarya</taxon>
        <taxon>Ascomycota</taxon>
        <taxon>Pezizomycotina</taxon>
        <taxon>Leotiomycetes</taxon>
        <taxon>Helotiales</taxon>
        <taxon>Drepanopezizaceae</taxon>
        <taxon>Diplocarpon</taxon>
    </lineage>
</organism>
<evidence type="ECO:0000256" key="1">
    <source>
        <dbReference type="SAM" id="MobiDB-lite"/>
    </source>
</evidence>
<dbReference type="InParanoid" id="A0A218ZH06"/>
<feature type="compositionally biased region" description="Low complexity" evidence="1">
    <location>
        <begin position="20"/>
        <end position="30"/>
    </location>
</feature>
<comment type="caution">
    <text evidence="2">The sequence shown here is derived from an EMBL/GenBank/DDBJ whole genome shotgun (WGS) entry which is preliminary data.</text>
</comment>
<sequence length="87" mass="9620">MSLCVPGALSAPSKPTIRRGTSSGSGSQEGCDVQQKSRTWGPAFALLVAAGRWRRGEEKTEGEEEEEEEDQQQQQQKETRIDLRRTG</sequence>
<dbReference type="Proteomes" id="UP000242519">
    <property type="component" value="Unassembled WGS sequence"/>
</dbReference>
<dbReference type="EMBL" id="MZNU01000022">
    <property type="protein sequence ID" value="OWP07044.1"/>
    <property type="molecule type" value="Genomic_DNA"/>
</dbReference>
<feature type="compositionally biased region" description="Basic and acidic residues" evidence="1">
    <location>
        <begin position="77"/>
        <end position="87"/>
    </location>
</feature>
<keyword evidence="3" id="KW-1185">Reference proteome</keyword>
<gene>
    <name evidence="2" type="ORF">B2J93_7778</name>
</gene>
<proteinExistence type="predicted"/>
<feature type="compositionally biased region" description="Acidic residues" evidence="1">
    <location>
        <begin position="60"/>
        <end position="71"/>
    </location>
</feature>